<dbReference type="Proteomes" id="UP000191691">
    <property type="component" value="Unassembled WGS sequence"/>
</dbReference>
<dbReference type="EMBL" id="MOOB01000116">
    <property type="protein sequence ID" value="OQE70413.1"/>
    <property type="molecule type" value="Genomic_DNA"/>
</dbReference>
<dbReference type="AlphaFoldDB" id="A0A1V6X5I5"/>
<evidence type="ECO:0000313" key="1">
    <source>
        <dbReference type="EMBL" id="OQE70413.1"/>
    </source>
</evidence>
<keyword evidence="2" id="KW-1185">Reference proteome</keyword>
<reference evidence="2" key="1">
    <citation type="journal article" date="2017" name="Nat. Microbiol.">
        <title>Global analysis of biosynthetic gene clusters reveals vast potential of secondary metabolite production in Penicillium species.</title>
        <authorList>
            <person name="Nielsen J.C."/>
            <person name="Grijseels S."/>
            <person name="Prigent S."/>
            <person name="Ji B."/>
            <person name="Dainat J."/>
            <person name="Nielsen K.F."/>
            <person name="Frisvad J.C."/>
            <person name="Workman M."/>
            <person name="Nielsen J."/>
        </authorList>
    </citation>
    <scope>NUCLEOTIDE SEQUENCE [LARGE SCALE GENOMIC DNA]</scope>
    <source>
        <strain evidence="2">IBT 13039</strain>
    </source>
</reference>
<protein>
    <submittedName>
        <fullName evidence="1">Uncharacterized protein</fullName>
    </submittedName>
</protein>
<name>A0A1V6X5I5_PENNA</name>
<gene>
    <name evidence="1" type="ORF">PENNAL_c0116G10913</name>
</gene>
<comment type="caution">
    <text evidence="1">The sequence shown here is derived from an EMBL/GenBank/DDBJ whole genome shotgun (WGS) entry which is preliminary data.</text>
</comment>
<organism evidence="1 2">
    <name type="scientific">Penicillium nalgiovense</name>
    <dbReference type="NCBI Taxonomy" id="60175"/>
    <lineage>
        <taxon>Eukaryota</taxon>
        <taxon>Fungi</taxon>
        <taxon>Dikarya</taxon>
        <taxon>Ascomycota</taxon>
        <taxon>Pezizomycotina</taxon>
        <taxon>Eurotiomycetes</taxon>
        <taxon>Eurotiomycetidae</taxon>
        <taxon>Eurotiales</taxon>
        <taxon>Aspergillaceae</taxon>
        <taxon>Penicillium</taxon>
    </lineage>
</organism>
<accession>A0A1V6X5I5</accession>
<sequence length="173" mass="20368">MQEVAMQEAYDAGGLRCGKLEMWNACTTLRLWLKSLNLPRQPQASWHRDRLREELQELRLAKTRFSRLSEASDVMFLITRAQYDGFTSRRIPFLSGYQIAPICVYMLAKFTSRWFFFKVAALICKEKRWNSIHEVVNPSKDEKVASVACRHQMDPEIFQRVSRGLRRVWPLLP</sequence>
<evidence type="ECO:0000313" key="2">
    <source>
        <dbReference type="Proteomes" id="UP000191691"/>
    </source>
</evidence>
<proteinExistence type="predicted"/>